<gene>
    <name evidence="1" type="primary">Vigan.07G153600</name>
    <name evidence="1" type="ORF">VIGAN_07153600</name>
</gene>
<dbReference type="EMBL" id="AP015040">
    <property type="protein sequence ID" value="BAT92720.1"/>
    <property type="molecule type" value="Genomic_DNA"/>
</dbReference>
<keyword evidence="2" id="KW-1185">Reference proteome</keyword>
<reference evidence="1 2" key="1">
    <citation type="journal article" date="2015" name="Sci. Rep.">
        <title>The power of single molecule real-time sequencing technology in the de novo assembly of a eukaryotic genome.</title>
        <authorList>
            <person name="Sakai H."/>
            <person name="Naito K."/>
            <person name="Ogiso-Tanaka E."/>
            <person name="Takahashi Y."/>
            <person name="Iseki K."/>
            <person name="Muto C."/>
            <person name="Satou K."/>
            <person name="Teruya K."/>
            <person name="Shiroma A."/>
            <person name="Shimoji M."/>
            <person name="Hirano T."/>
            <person name="Itoh T."/>
            <person name="Kaga A."/>
            <person name="Tomooka N."/>
        </authorList>
    </citation>
    <scope>NUCLEOTIDE SEQUENCE [LARGE SCALE GENOMIC DNA]</scope>
    <source>
        <strain evidence="2">cv. Shumari</strain>
    </source>
</reference>
<dbReference type="Proteomes" id="UP000291084">
    <property type="component" value="Chromosome 7"/>
</dbReference>
<accession>A0A0S3SIT1</accession>
<name>A0A0S3SIT1_PHAAN</name>
<proteinExistence type="predicted"/>
<sequence length="127" mass="15296">MQLCWCWTKVQDRDLLSLNVVPFFFVDCWDASRELMSILLFNVQLFQNLMLAYHVASQERVWSDIVQRKYVEYTTFFHEWMCKMIMGPSKHLHDYKTKTYALHFNVAPPWLQWPCVAPNNSMLLQIE</sequence>
<organism evidence="1 2">
    <name type="scientific">Vigna angularis var. angularis</name>
    <dbReference type="NCBI Taxonomy" id="157739"/>
    <lineage>
        <taxon>Eukaryota</taxon>
        <taxon>Viridiplantae</taxon>
        <taxon>Streptophyta</taxon>
        <taxon>Embryophyta</taxon>
        <taxon>Tracheophyta</taxon>
        <taxon>Spermatophyta</taxon>
        <taxon>Magnoliopsida</taxon>
        <taxon>eudicotyledons</taxon>
        <taxon>Gunneridae</taxon>
        <taxon>Pentapetalae</taxon>
        <taxon>rosids</taxon>
        <taxon>fabids</taxon>
        <taxon>Fabales</taxon>
        <taxon>Fabaceae</taxon>
        <taxon>Papilionoideae</taxon>
        <taxon>50 kb inversion clade</taxon>
        <taxon>NPAAA clade</taxon>
        <taxon>indigoferoid/millettioid clade</taxon>
        <taxon>Phaseoleae</taxon>
        <taxon>Vigna</taxon>
    </lineage>
</organism>
<evidence type="ECO:0000313" key="1">
    <source>
        <dbReference type="EMBL" id="BAT92720.1"/>
    </source>
</evidence>
<protein>
    <submittedName>
        <fullName evidence="1">Uncharacterized protein</fullName>
    </submittedName>
</protein>
<dbReference type="AlphaFoldDB" id="A0A0S3SIT1"/>
<evidence type="ECO:0000313" key="2">
    <source>
        <dbReference type="Proteomes" id="UP000291084"/>
    </source>
</evidence>